<dbReference type="SUPFAM" id="SSF53597">
    <property type="entry name" value="Dihydrofolate reductase-like"/>
    <property type="match status" value="1"/>
</dbReference>
<reference evidence="2 3" key="1">
    <citation type="journal article" date="2016" name="J. Biotechnol.">
        <title>First complete genome sequence of a species in the genus Microterricola, an extremophilic cold active enzyme producing bacterial strain ERGS5:02 isolated from Sikkim Himalaya.</title>
        <authorList>
            <person name="Himanshu"/>
            <person name="Swarnkar M.K."/>
            <person name="Singh D."/>
            <person name="Kumar R."/>
        </authorList>
    </citation>
    <scope>NUCLEOTIDE SEQUENCE [LARGE SCALE GENOMIC DNA]</scope>
    <source>
        <strain evidence="2 3">ERGS5:02</strain>
    </source>
</reference>
<dbReference type="RefSeq" id="WP_067225545.1">
    <property type="nucleotide sequence ID" value="NZ_CP014145.1"/>
</dbReference>
<dbReference type="GO" id="GO:0009231">
    <property type="term" value="P:riboflavin biosynthetic process"/>
    <property type="evidence" value="ECO:0007669"/>
    <property type="project" value="InterPro"/>
</dbReference>
<gene>
    <name evidence="2" type="ORF">AWU67_00710</name>
</gene>
<dbReference type="KEGG" id="mvd:AWU67_00710"/>
<dbReference type="OrthoDB" id="7949219at2"/>
<name>A0A120I058_9MICO</name>
<evidence type="ECO:0000313" key="3">
    <source>
        <dbReference type="Proteomes" id="UP000058305"/>
    </source>
</evidence>
<dbReference type="Pfam" id="PF01872">
    <property type="entry name" value="RibD_C"/>
    <property type="match status" value="1"/>
</dbReference>
<dbReference type="PANTHER" id="PTHR38011">
    <property type="entry name" value="DIHYDROFOLATE REDUCTASE FAMILY PROTEIN (AFU_ORTHOLOGUE AFUA_8G06820)"/>
    <property type="match status" value="1"/>
</dbReference>
<keyword evidence="3" id="KW-1185">Reference proteome</keyword>
<reference evidence="3" key="2">
    <citation type="submission" date="2016-01" db="EMBL/GenBank/DDBJ databases">
        <title>First complete genome sequence of a species in the genus Microterricola, an extremophilic cold active enzyme producing strain ERGS5:02 isolated from Sikkim Himalaya.</title>
        <authorList>
            <person name="Kumar R."/>
            <person name="Singh D."/>
            <person name="Swarnkar M.K."/>
        </authorList>
    </citation>
    <scope>NUCLEOTIDE SEQUENCE [LARGE SCALE GENOMIC DNA]</scope>
    <source>
        <strain evidence="3">ERGS5:02</strain>
    </source>
</reference>
<dbReference type="Gene3D" id="3.40.430.10">
    <property type="entry name" value="Dihydrofolate Reductase, subunit A"/>
    <property type="match status" value="1"/>
</dbReference>
<evidence type="ECO:0000313" key="2">
    <source>
        <dbReference type="EMBL" id="AMB57620.1"/>
    </source>
</evidence>
<dbReference type="GO" id="GO:0008703">
    <property type="term" value="F:5-amino-6-(5-phosphoribosylamino)uracil reductase activity"/>
    <property type="evidence" value="ECO:0007669"/>
    <property type="project" value="InterPro"/>
</dbReference>
<protein>
    <submittedName>
        <fullName evidence="2">Deaminase</fullName>
    </submittedName>
</protein>
<proteinExistence type="predicted"/>
<feature type="domain" description="Bacterial bifunctional deaminase-reductase C-terminal" evidence="1">
    <location>
        <begin position="4"/>
        <end position="178"/>
    </location>
</feature>
<dbReference type="AlphaFoldDB" id="A0A120I058"/>
<dbReference type="PANTHER" id="PTHR38011:SF11">
    <property type="entry name" value="2,5-DIAMINO-6-RIBOSYLAMINO-4(3H)-PYRIMIDINONE 5'-PHOSPHATE REDUCTASE"/>
    <property type="match status" value="1"/>
</dbReference>
<sequence>MAALIYTSLCSLDGYTADVHGNFDFAMPDEEVHRFANDLELRISTHLYGRRMYEVMTWWEATNDLSKMPDFVQEYATRWQAADKIVYSRTLTEAVGPRTRIERRFDVPTIKELKAASAHDISVSGPTLASHALRAGLVDEVSLLVFPVILGGGLHMFPDAVQSSLELTDERRFDSGVVYLSYRVLRH</sequence>
<organism evidence="2 3">
    <name type="scientific">Microterricola viridarii</name>
    <dbReference type="NCBI Taxonomy" id="412690"/>
    <lineage>
        <taxon>Bacteria</taxon>
        <taxon>Bacillati</taxon>
        <taxon>Actinomycetota</taxon>
        <taxon>Actinomycetes</taxon>
        <taxon>Micrococcales</taxon>
        <taxon>Microbacteriaceae</taxon>
        <taxon>Microterricola</taxon>
    </lineage>
</organism>
<dbReference type="InterPro" id="IPR002734">
    <property type="entry name" value="RibDG_C"/>
</dbReference>
<dbReference type="InterPro" id="IPR024072">
    <property type="entry name" value="DHFR-like_dom_sf"/>
</dbReference>
<dbReference type="EMBL" id="CP014145">
    <property type="protein sequence ID" value="AMB57620.1"/>
    <property type="molecule type" value="Genomic_DNA"/>
</dbReference>
<dbReference type="InterPro" id="IPR050765">
    <property type="entry name" value="Riboflavin_Biosynth_HTPR"/>
</dbReference>
<accession>A0A120I058</accession>
<dbReference type="Proteomes" id="UP000058305">
    <property type="component" value="Chromosome"/>
</dbReference>
<evidence type="ECO:0000259" key="1">
    <source>
        <dbReference type="Pfam" id="PF01872"/>
    </source>
</evidence>